<dbReference type="AlphaFoldDB" id="A0A3S2PD48"/>
<reference evidence="1 2" key="2">
    <citation type="submission" date="2019-01" db="EMBL/GenBank/DDBJ databases">
        <title>A chromosome length genome reference of the Java medaka (oryzias javanicus).</title>
        <authorList>
            <person name="Herpin A."/>
            <person name="Takehana Y."/>
            <person name="Naruse K."/>
            <person name="Ansai S."/>
            <person name="Kawaguchi M."/>
        </authorList>
    </citation>
    <scope>NUCLEOTIDE SEQUENCE [LARGE SCALE GENOMIC DNA]</scope>
    <source>
        <strain evidence="1">RS831</strain>
        <tissue evidence="1">Whole body</tissue>
    </source>
</reference>
<proteinExistence type="predicted"/>
<name>A0A3S2PD48_ORYJA</name>
<organism evidence="1 2">
    <name type="scientific">Oryzias javanicus</name>
    <name type="common">Javanese ricefish</name>
    <name type="synonym">Aplocheilus javanicus</name>
    <dbReference type="NCBI Taxonomy" id="123683"/>
    <lineage>
        <taxon>Eukaryota</taxon>
        <taxon>Metazoa</taxon>
        <taxon>Chordata</taxon>
        <taxon>Craniata</taxon>
        <taxon>Vertebrata</taxon>
        <taxon>Euteleostomi</taxon>
        <taxon>Actinopterygii</taxon>
        <taxon>Neopterygii</taxon>
        <taxon>Teleostei</taxon>
        <taxon>Neoteleostei</taxon>
        <taxon>Acanthomorphata</taxon>
        <taxon>Ovalentaria</taxon>
        <taxon>Atherinomorphae</taxon>
        <taxon>Beloniformes</taxon>
        <taxon>Adrianichthyidae</taxon>
        <taxon>Oryziinae</taxon>
        <taxon>Oryzias</taxon>
    </lineage>
</organism>
<keyword evidence="2" id="KW-1185">Reference proteome</keyword>
<dbReference type="EMBL" id="CM012443">
    <property type="protein sequence ID" value="RVE70598.1"/>
    <property type="molecule type" value="Genomic_DNA"/>
</dbReference>
<reference evidence="1 2" key="1">
    <citation type="submission" date="2018-11" db="EMBL/GenBank/DDBJ databases">
        <authorList>
            <person name="Lopez-Roques C."/>
            <person name="Donnadieu C."/>
            <person name="Bouchez O."/>
            <person name="Klopp C."/>
            <person name="Cabau C."/>
            <person name="Zahm M."/>
        </authorList>
    </citation>
    <scope>NUCLEOTIDE SEQUENCE [LARGE SCALE GENOMIC DNA]</scope>
    <source>
        <strain evidence="1">RS831</strain>
        <tissue evidence="1">Whole body</tissue>
    </source>
</reference>
<dbReference type="Proteomes" id="UP000283210">
    <property type="component" value="Chromosome 7"/>
</dbReference>
<gene>
    <name evidence="1" type="ORF">OJAV_G00066220</name>
</gene>
<evidence type="ECO:0000313" key="2">
    <source>
        <dbReference type="Proteomes" id="UP000283210"/>
    </source>
</evidence>
<accession>A0A3S2PD48</accession>
<sequence length="72" mass="7694">MKTSLCIDNKIYSTEKRLGVIILPSFSGSSSLSFDTSGRATDSADDGNSLIGTVCPQRDGVSRCITPWFSCV</sequence>
<evidence type="ECO:0000313" key="1">
    <source>
        <dbReference type="EMBL" id="RVE70598.1"/>
    </source>
</evidence>
<protein>
    <submittedName>
        <fullName evidence="1">Uncharacterized protein</fullName>
    </submittedName>
</protein>